<organism evidence="19 20">
    <name type="scientific">Borreliella burgdorferi (strain ZS7)</name>
    <name type="common">Borrelia burgdorferi</name>
    <dbReference type="NCBI Taxonomy" id="445985"/>
    <lineage>
        <taxon>Bacteria</taxon>
        <taxon>Pseudomonadati</taxon>
        <taxon>Spirochaetota</taxon>
        <taxon>Spirochaetia</taxon>
        <taxon>Spirochaetales</taxon>
        <taxon>Borreliaceae</taxon>
        <taxon>Borreliella</taxon>
    </lineage>
</organism>
<dbReference type="SMART" id="SM00382">
    <property type="entry name" value="AAA"/>
    <property type="match status" value="1"/>
</dbReference>
<feature type="domain" description="Lon proteolytic" evidence="17">
    <location>
        <begin position="626"/>
        <end position="806"/>
    </location>
</feature>
<dbReference type="Gene3D" id="2.30.130.40">
    <property type="entry name" value="LON domain-like"/>
    <property type="match status" value="1"/>
</dbReference>
<dbReference type="PANTHER" id="PTHR43718">
    <property type="entry name" value="LON PROTEASE"/>
    <property type="match status" value="1"/>
</dbReference>
<dbReference type="PROSITE" id="PS51786">
    <property type="entry name" value="LON_PROTEOLYTIC"/>
    <property type="match status" value="1"/>
</dbReference>
<dbReference type="GO" id="GO:0006515">
    <property type="term" value="P:protein quality control for misfolded or incompletely synthesized proteins"/>
    <property type="evidence" value="ECO:0007669"/>
    <property type="project" value="UniProtKB-UniRule"/>
</dbReference>
<dbReference type="PROSITE" id="PS01046">
    <property type="entry name" value="LON_SER"/>
    <property type="match status" value="1"/>
</dbReference>
<comment type="induction">
    <text evidence="10">By heat shock.</text>
</comment>
<feature type="active site" evidence="10 12">
    <location>
        <position position="757"/>
    </location>
</feature>
<comment type="subunit">
    <text evidence="10 11">Homohexamer. Organized in a ring with a central cavity.</text>
</comment>
<dbReference type="InterPro" id="IPR003959">
    <property type="entry name" value="ATPase_AAA_core"/>
</dbReference>
<keyword evidence="16" id="KW-0175">Coiled coil</keyword>
<evidence type="ECO:0000259" key="17">
    <source>
        <dbReference type="PROSITE" id="PS51786"/>
    </source>
</evidence>
<dbReference type="Pfam" id="PF05362">
    <property type="entry name" value="Lon_C"/>
    <property type="match status" value="1"/>
</dbReference>
<dbReference type="InterPro" id="IPR008269">
    <property type="entry name" value="Lon_proteolytic"/>
</dbReference>
<dbReference type="InterPro" id="IPR046336">
    <property type="entry name" value="Lon_prtase_N_sf"/>
</dbReference>
<reference evidence="19 20" key="1">
    <citation type="journal article" date="2011" name="J. Bacteriol.">
        <title>Whole-genome sequences of thirteen isolates of Borrelia burgdorferi.</title>
        <authorList>
            <person name="Schutzer S.E."/>
            <person name="Fraser-Liggett C.M."/>
            <person name="Casjens S.R."/>
            <person name="Qiu W.G."/>
            <person name="Dunn J.J."/>
            <person name="Mongodin E.F."/>
            <person name="Luft B.J."/>
        </authorList>
    </citation>
    <scope>NUCLEOTIDE SEQUENCE [LARGE SCALE GENOMIC DNA]</scope>
    <source>
        <strain evidence="19 20">ZS7</strain>
    </source>
</reference>
<evidence type="ECO:0000256" key="8">
    <source>
        <dbReference type="ARBA" id="ARBA00023016"/>
    </source>
</evidence>
<dbReference type="PRINTS" id="PR00830">
    <property type="entry name" value="ENDOLAPTASE"/>
</dbReference>
<dbReference type="Gene3D" id="1.20.58.1480">
    <property type="match status" value="1"/>
</dbReference>
<evidence type="ECO:0000256" key="3">
    <source>
        <dbReference type="ARBA" id="ARBA00022670"/>
    </source>
</evidence>
<dbReference type="InterPro" id="IPR020568">
    <property type="entry name" value="Ribosomal_Su5_D2-typ_SF"/>
</dbReference>
<dbReference type="GO" id="GO:0005737">
    <property type="term" value="C:cytoplasm"/>
    <property type="evidence" value="ECO:0007669"/>
    <property type="project" value="UniProtKB-SubCell"/>
</dbReference>
<comment type="catalytic activity">
    <reaction evidence="9 10 11 14">
        <text>Hydrolysis of proteins in presence of ATP.</text>
        <dbReference type="EC" id="3.4.21.53"/>
    </reaction>
</comment>
<dbReference type="NCBIfam" id="TIGR00763">
    <property type="entry name" value="lon"/>
    <property type="match status" value="1"/>
</dbReference>
<evidence type="ECO:0000256" key="16">
    <source>
        <dbReference type="SAM" id="Coils"/>
    </source>
</evidence>
<dbReference type="GO" id="GO:0043565">
    <property type="term" value="F:sequence-specific DNA binding"/>
    <property type="evidence" value="ECO:0007669"/>
    <property type="project" value="UniProtKB-UniRule"/>
</dbReference>
<dbReference type="PANTHER" id="PTHR43718:SF2">
    <property type="entry name" value="LON PROTEASE HOMOLOG, MITOCHONDRIAL"/>
    <property type="match status" value="1"/>
</dbReference>
<dbReference type="InterPro" id="IPR003593">
    <property type="entry name" value="AAA+_ATPase"/>
</dbReference>
<dbReference type="GO" id="GO:0034605">
    <property type="term" value="P:cellular response to heat"/>
    <property type="evidence" value="ECO:0007669"/>
    <property type="project" value="UniProtKB-UniRule"/>
</dbReference>
<evidence type="ECO:0000256" key="5">
    <source>
        <dbReference type="ARBA" id="ARBA00022801"/>
    </source>
</evidence>
<keyword evidence="5 10" id="KW-0378">Hydrolase</keyword>
<dbReference type="SUPFAM" id="SSF54211">
    <property type="entry name" value="Ribosomal protein S5 domain 2-like"/>
    <property type="match status" value="1"/>
</dbReference>
<dbReference type="InterPro" id="IPR008268">
    <property type="entry name" value="Peptidase_S16_AS"/>
</dbReference>
<keyword evidence="6 10" id="KW-0720">Serine protease</keyword>
<name>A0A0H3C0F6_BORBZ</name>
<dbReference type="PIRSF" id="PIRSF001174">
    <property type="entry name" value="Lon_proteas"/>
    <property type="match status" value="1"/>
</dbReference>
<dbReference type="Gene3D" id="3.40.50.300">
    <property type="entry name" value="P-loop containing nucleotide triphosphate hydrolases"/>
    <property type="match status" value="1"/>
</dbReference>
<dbReference type="GeneID" id="56567684"/>
<evidence type="ECO:0000256" key="11">
    <source>
        <dbReference type="PIRNR" id="PIRNR001174"/>
    </source>
</evidence>
<evidence type="ECO:0000256" key="1">
    <source>
        <dbReference type="ARBA" id="ARBA00004496"/>
    </source>
</evidence>
<dbReference type="HAMAP" id="MF_01973">
    <property type="entry name" value="lon_bact"/>
    <property type="match status" value="1"/>
</dbReference>
<keyword evidence="4 10" id="KW-0547">Nucleotide-binding</keyword>
<dbReference type="EC" id="3.4.21.53" evidence="10 11"/>
<dbReference type="InterPro" id="IPR027417">
    <property type="entry name" value="P-loop_NTPase"/>
</dbReference>
<feature type="domain" description="Lon N-terminal" evidence="18">
    <location>
        <begin position="31"/>
        <end position="235"/>
    </location>
</feature>
<evidence type="ECO:0000259" key="18">
    <source>
        <dbReference type="PROSITE" id="PS51787"/>
    </source>
</evidence>
<dbReference type="SUPFAM" id="SSF88697">
    <property type="entry name" value="PUA domain-like"/>
    <property type="match status" value="1"/>
</dbReference>
<evidence type="ECO:0000256" key="14">
    <source>
        <dbReference type="PROSITE-ProRule" id="PRU01122"/>
    </source>
</evidence>
<sequence>MDESKKARSGDKKKEKAVAGILPHSNKPARVPLIAVPSHPVFPGMFIPIVLISDSDMKAIDYAMKGNGIIALFVLNDKFLEKNNNNAQQKLIIDYSKDIYSVGVTGKIIKKINLPDGGYNIFVSTFDRIKFIKVVLNDKFPIIEIDYLKQIPVRKDDIQSKAVYGSILLRTKEIFAHRKMPEVQLNMVNIEDKGKLCDIVASTISSSKNDHQIVLETLNVKDRLKKVLELIYEELNLIEIQNKIAKGIQERLEKQQKEFFLKEQLKAIKAELGIGDKKSSDLEKLKTKLKALELKGEPLEVVEKELEKFSLLETSSAEYIVVRNYLELITELPWRDLKINFDKLDLQKSKKILDKTHYGMNEVKDRIIEYISVLKLRKTQKGAIILLVGPPGVGKTSIGAAIAKVLRTKFFRFSVGGMRDESEIKGHRRTYVGALPGKIIQGLRITKTNSPVFLIDEVDKISASSYGDPFSVLLEVLDPEQNVRFRDHYLDLPFDISNVFFILTANSVETIPRPLLNRMEIIEISGYIDNEKIEIARKYLIPKVLSENGVDKDSLKFQSSSLVQIAQEYARDNGVRNFEKYLNKIVRKVARKLIENTEVKSYQISNDNLEEYVGVPVFRKESMPNAMYSGMVMGLAWTNYGGSTLMIETVKTESKVGGIKLTGRLGDVMKESANIAYTYVNSIKGDLSISKSFFEKNIIHLHIPEGATPKDGPSAGITIASAFISLALNKVVRPHLAMTGELSLTGNVMMIGGLKEKIIAAKRSGVEHIIVPKANRVDLEEIPTNIKSGINFYLVDNMREVIKLLF</sequence>
<evidence type="ECO:0000256" key="7">
    <source>
        <dbReference type="ARBA" id="ARBA00022840"/>
    </source>
</evidence>
<feature type="active site" evidence="10 12">
    <location>
        <position position="714"/>
    </location>
</feature>
<dbReference type="InterPro" id="IPR004815">
    <property type="entry name" value="Lon_bac/euk-typ"/>
</dbReference>
<evidence type="ECO:0000313" key="20">
    <source>
        <dbReference type="Proteomes" id="UP000006901"/>
    </source>
</evidence>
<dbReference type="AlphaFoldDB" id="A0A0H3C0F6"/>
<dbReference type="CDD" id="cd19500">
    <property type="entry name" value="RecA-like_Lon"/>
    <property type="match status" value="1"/>
</dbReference>
<dbReference type="PROSITE" id="PS51787">
    <property type="entry name" value="LON_N"/>
    <property type="match status" value="1"/>
</dbReference>
<keyword evidence="3 10" id="KW-0645">Protease</keyword>
<dbReference type="InterPro" id="IPR054594">
    <property type="entry name" value="Lon_lid"/>
</dbReference>
<keyword evidence="7 10" id="KW-0067">ATP-binding</keyword>
<dbReference type="Gene3D" id="1.10.8.60">
    <property type="match status" value="1"/>
</dbReference>
<feature type="binding site" evidence="10 13">
    <location>
        <begin position="389"/>
        <end position="396"/>
    </location>
    <ligand>
        <name>ATP</name>
        <dbReference type="ChEBI" id="CHEBI:30616"/>
    </ligand>
</feature>
<protein>
    <recommendedName>
        <fullName evidence="10 11">Lon protease</fullName>
        <ecNumber evidence="10 11">3.4.21.53</ecNumber>
    </recommendedName>
    <alternativeName>
        <fullName evidence="10">ATP-dependent protease La</fullName>
    </alternativeName>
</protein>
<dbReference type="GO" id="GO:0004252">
    <property type="term" value="F:serine-type endopeptidase activity"/>
    <property type="evidence" value="ECO:0007669"/>
    <property type="project" value="UniProtKB-UniRule"/>
</dbReference>
<evidence type="ECO:0000313" key="19">
    <source>
        <dbReference type="EMBL" id="ACK74535.1"/>
    </source>
</evidence>
<dbReference type="GO" id="GO:0016887">
    <property type="term" value="F:ATP hydrolysis activity"/>
    <property type="evidence" value="ECO:0007669"/>
    <property type="project" value="UniProtKB-UniRule"/>
</dbReference>
<evidence type="ECO:0000256" key="9">
    <source>
        <dbReference type="ARBA" id="ARBA00050665"/>
    </source>
</evidence>
<dbReference type="Pfam" id="PF00004">
    <property type="entry name" value="AAA"/>
    <property type="match status" value="1"/>
</dbReference>
<dbReference type="SUPFAM" id="SSF52540">
    <property type="entry name" value="P-loop containing nucleoside triphosphate hydrolases"/>
    <property type="match status" value="1"/>
</dbReference>
<dbReference type="InterPro" id="IPR027543">
    <property type="entry name" value="Lon_bac"/>
</dbReference>
<evidence type="ECO:0000256" key="13">
    <source>
        <dbReference type="PIRSR" id="PIRSR001174-2"/>
    </source>
</evidence>
<proteinExistence type="evidence at transcript level"/>
<keyword evidence="2 10" id="KW-0963">Cytoplasm</keyword>
<dbReference type="GO" id="GO:0005524">
    <property type="term" value="F:ATP binding"/>
    <property type="evidence" value="ECO:0007669"/>
    <property type="project" value="UniProtKB-UniRule"/>
</dbReference>
<dbReference type="Gene3D" id="3.30.230.10">
    <property type="match status" value="1"/>
</dbReference>
<evidence type="ECO:0000256" key="10">
    <source>
        <dbReference type="HAMAP-Rule" id="MF_01973"/>
    </source>
</evidence>
<comment type="similarity">
    <text evidence="10 11 14 15">Belongs to the peptidase S16 family.</text>
</comment>
<accession>A0A0H3C0F6</accession>
<keyword evidence="8 10" id="KW-0346">Stress response</keyword>
<evidence type="ECO:0000256" key="6">
    <source>
        <dbReference type="ARBA" id="ARBA00022825"/>
    </source>
</evidence>
<dbReference type="HOGENOM" id="CLU_004109_4_3_12"/>
<dbReference type="SMART" id="SM00464">
    <property type="entry name" value="LON"/>
    <property type="match status" value="1"/>
</dbReference>
<dbReference type="InterPro" id="IPR014721">
    <property type="entry name" value="Ribsml_uS5_D2-typ_fold_subgr"/>
</dbReference>
<evidence type="ECO:0000256" key="12">
    <source>
        <dbReference type="PIRSR" id="PIRSR001174-1"/>
    </source>
</evidence>
<evidence type="ECO:0000256" key="15">
    <source>
        <dbReference type="RuleBase" id="RU000591"/>
    </source>
</evidence>
<comment type="function">
    <text evidence="10">ATP-dependent serine protease that mediates the selective degradation of mutant and abnormal proteins as well as certain short-lived regulatory proteins. Required for cellular homeostasis and for survival from DNA damage and developmental changes induced by stress. Degrades polypeptides processively to yield small peptide fragments that are 5 to 10 amino acids long. Binds to DNA in a double-stranded, site-specific manner.</text>
</comment>
<dbReference type="RefSeq" id="WP_002657690.1">
    <property type="nucleotide sequence ID" value="NC_011728.1"/>
</dbReference>
<dbReference type="InterPro" id="IPR027065">
    <property type="entry name" value="Lon_Prtase"/>
</dbReference>
<evidence type="ECO:0000256" key="2">
    <source>
        <dbReference type="ARBA" id="ARBA00022490"/>
    </source>
</evidence>
<gene>
    <name evidence="10 19" type="primary">lon</name>
    <name evidence="19" type="ordered locus">BbuZS7_0259</name>
</gene>
<dbReference type="InterPro" id="IPR003111">
    <property type="entry name" value="Lon_prtase_N"/>
</dbReference>
<dbReference type="GO" id="GO:0004176">
    <property type="term" value="F:ATP-dependent peptidase activity"/>
    <property type="evidence" value="ECO:0007669"/>
    <property type="project" value="UniProtKB-UniRule"/>
</dbReference>
<dbReference type="Pfam" id="PF22667">
    <property type="entry name" value="Lon_lid"/>
    <property type="match status" value="1"/>
</dbReference>
<dbReference type="KEGG" id="bbz:BbuZS7_0259"/>
<dbReference type="Pfam" id="PF02190">
    <property type="entry name" value="LON_substr_bdg"/>
    <property type="match status" value="1"/>
</dbReference>
<dbReference type="InterPro" id="IPR015947">
    <property type="entry name" value="PUA-like_sf"/>
</dbReference>
<dbReference type="FunFam" id="3.40.50.300:FF:000021">
    <property type="entry name" value="Lon protease homolog"/>
    <property type="match status" value="1"/>
</dbReference>
<comment type="subcellular location">
    <subcellularLocation>
        <location evidence="1 10 11">Cytoplasm</location>
    </subcellularLocation>
</comment>
<feature type="coiled-coil region" evidence="16">
    <location>
        <begin position="238"/>
        <end position="295"/>
    </location>
</feature>
<dbReference type="Proteomes" id="UP000006901">
    <property type="component" value="Chromosome"/>
</dbReference>
<dbReference type="EMBL" id="CP001205">
    <property type="protein sequence ID" value="ACK74535.1"/>
    <property type="molecule type" value="Genomic_DNA"/>
</dbReference>
<evidence type="ECO:0000256" key="4">
    <source>
        <dbReference type="ARBA" id="ARBA00022741"/>
    </source>
</evidence>
<dbReference type="Gene3D" id="1.20.5.5270">
    <property type="match status" value="1"/>
</dbReference>